<feature type="domain" description="HTH merR-type" evidence="2">
    <location>
        <begin position="1"/>
        <end position="70"/>
    </location>
</feature>
<dbReference type="PROSITE" id="PS50937">
    <property type="entry name" value="HTH_MERR_2"/>
    <property type="match status" value="1"/>
</dbReference>
<organism evidence="3 4">
    <name type="scientific">Actinophytocola xinjiangensis</name>
    <dbReference type="NCBI Taxonomy" id="485602"/>
    <lineage>
        <taxon>Bacteria</taxon>
        <taxon>Bacillati</taxon>
        <taxon>Actinomycetota</taxon>
        <taxon>Actinomycetes</taxon>
        <taxon>Pseudonocardiales</taxon>
        <taxon>Pseudonocardiaceae</taxon>
    </lineage>
</organism>
<dbReference type="PRINTS" id="PR00040">
    <property type="entry name" value="HTHMERR"/>
</dbReference>
<dbReference type="PANTHER" id="PTHR30204:SF98">
    <property type="entry name" value="HTH-TYPE TRANSCRIPTIONAL REGULATOR ADHR"/>
    <property type="match status" value="1"/>
</dbReference>
<reference evidence="3 4" key="1">
    <citation type="submission" date="2016-12" db="EMBL/GenBank/DDBJ databases">
        <title>The draft genome sequence of Actinophytocola xinjiangensis.</title>
        <authorList>
            <person name="Wang W."/>
            <person name="Yuan L."/>
        </authorList>
    </citation>
    <scope>NUCLEOTIDE SEQUENCE [LARGE SCALE GENOMIC DNA]</scope>
    <source>
        <strain evidence="3 4">CGMCC 4.4663</strain>
    </source>
</reference>
<dbReference type="Pfam" id="PF13411">
    <property type="entry name" value="MerR_1"/>
    <property type="match status" value="1"/>
</dbReference>
<gene>
    <name evidence="3" type="ORF">BLA60_05240</name>
</gene>
<dbReference type="RefSeq" id="WP_075131598.1">
    <property type="nucleotide sequence ID" value="NZ_MSIF01000002.1"/>
</dbReference>
<dbReference type="PANTHER" id="PTHR30204">
    <property type="entry name" value="REDOX-CYCLING DRUG-SENSING TRANSCRIPTIONAL ACTIVATOR SOXR"/>
    <property type="match status" value="1"/>
</dbReference>
<dbReference type="InterPro" id="IPR047057">
    <property type="entry name" value="MerR_fam"/>
</dbReference>
<name>A0A7Z0WPU7_9PSEU</name>
<dbReference type="AlphaFoldDB" id="A0A7Z0WPU7"/>
<dbReference type="OrthoDB" id="5242095at2"/>
<keyword evidence="4" id="KW-1185">Reference proteome</keyword>
<proteinExistence type="predicted"/>
<evidence type="ECO:0000256" key="1">
    <source>
        <dbReference type="ARBA" id="ARBA00023125"/>
    </source>
</evidence>
<dbReference type="Proteomes" id="UP000185696">
    <property type="component" value="Unassembled WGS sequence"/>
</dbReference>
<accession>A0A7Z0WPU7</accession>
<dbReference type="InterPro" id="IPR000551">
    <property type="entry name" value="MerR-type_HTH_dom"/>
</dbReference>
<evidence type="ECO:0000313" key="3">
    <source>
        <dbReference type="EMBL" id="OLF12691.1"/>
    </source>
</evidence>
<evidence type="ECO:0000313" key="4">
    <source>
        <dbReference type="Proteomes" id="UP000185696"/>
    </source>
</evidence>
<dbReference type="SUPFAM" id="SSF46955">
    <property type="entry name" value="Putative DNA-binding domain"/>
    <property type="match status" value="1"/>
</dbReference>
<dbReference type="GO" id="GO:0003677">
    <property type="term" value="F:DNA binding"/>
    <property type="evidence" value="ECO:0007669"/>
    <property type="project" value="UniProtKB-KW"/>
</dbReference>
<evidence type="ECO:0000259" key="2">
    <source>
        <dbReference type="PROSITE" id="PS50937"/>
    </source>
</evidence>
<keyword evidence="1" id="KW-0238">DNA-binding</keyword>
<comment type="caution">
    <text evidence="3">The sequence shown here is derived from an EMBL/GenBank/DDBJ whole genome shotgun (WGS) entry which is preliminary data.</text>
</comment>
<dbReference type="EMBL" id="MSIF01000002">
    <property type="protein sequence ID" value="OLF12691.1"/>
    <property type="molecule type" value="Genomic_DNA"/>
</dbReference>
<dbReference type="SMART" id="SM00422">
    <property type="entry name" value="HTH_MERR"/>
    <property type="match status" value="1"/>
</dbReference>
<dbReference type="Gene3D" id="1.10.1660.10">
    <property type="match status" value="1"/>
</dbReference>
<dbReference type="InterPro" id="IPR009061">
    <property type="entry name" value="DNA-bd_dom_put_sf"/>
</dbReference>
<protein>
    <recommendedName>
        <fullName evidence="2">HTH merR-type domain-containing protein</fullName>
    </recommendedName>
</protein>
<sequence length="207" mass="22446">MRVAELSQRTGVPIPTIKYYLRAGLLPAGELTSPNQAHYGETHVHRLRLVRALVEVGGLSISATRAVLEKMRGADSQLHSIGKAQFALGPRTEPHEDAALADARTRVDELIERRGWLVRESNPARAGLAEALAHLTRLGHGDALPLLERYADAAQTLADPEVDLVLGRPNVDGMAETVVTLTVIGDALMSALRRMAQESEATRRLAD</sequence>
<dbReference type="GO" id="GO:0003700">
    <property type="term" value="F:DNA-binding transcription factor activity"/>
    <property type="evidence" value="ECO:0007669"/>
    <property type="project" value="InterPro"/>
</dbReference>